<feature type="transmembrane region" description="Helical" evidence="2">
    <location>
        <begin position="38"/>
        <end position="57"/>
    </location>
</feature>
<feature type="transmembrane region" description="Helical" evidence="2">
    <location>
        <begin position="177"/>
        <end position="199"/>
    </location>
</feature>
<dbReference type="PANTHER" id="PTHR33269">
    <property type="entry name" value="NADH-UBIQUINONE OXIDOREDUCTASE CHAIN 6"/>
    <property type="match status" value="1"/>
</dbReference>
<dbReference type="EMBL" id="BMJB01000001">
    <property type="protein sequence ID" value="GGA62716.1"/>
    <property type="molecule type" value="Genomic_DNA"/>
</dbReference>
<keyword evidence="2" id="KW-0874">Quinone</keyword>
<evidence type="ECO:0000313" key="3">
    <source>
        <dbReference type="EMBL" id="GGA62716.1"/>
    </source>
</evidence>
<dbReference type="Proteomes" id="UP000648801">
    <property type="component" value="Unassembled WGS sequence"/>
</dbReference>
<gene>
    <name evidence="3" type="primary">nuoJ-1</name>
    <name evidence="3" type="ORF">GCM10011507_12860</name>
</gene>
<organism evidence="3 4">
    <name type="scientific">Edaphobacter acidisoli</name>
    <dbReference type="NCBI Taxonomy" id="2040573"/>
    <lineage>
        <taxon>Bacteria</taxon>
        <taxon>Pseudomonadati</taxon>
        <taxon>Acidobacteriota</taxon>
        <taxon>Terriglobia</taxon>
        <taxon>Terriglobales</taxon>
        <taxon>Acidobacteriaceae</taxon>
        <taxon>Edaphobacter</taxon>
    </lineage>
</organism>
<proteinExistence type="inferred from homology"/>
<keyword evidence="2" id="KW-1003">Cell membrane</keyword>
<keyword evidence="2" id="KW-0472">Membrane</keyword>
<reference evidence="3" key="1">
    <citation type="journal article" date="2014" name="Int. J. Syst. Evol. Microbiol.">
        <title>Complete genome sequence of Corynebacterium casei LMG S-19264T (=DSM 44701T), isolated from a smear-ripened cheese.</title>
        <authorList>
            <consortium name="US DOE Joint Genome Institute (JGI-PGF)"/>
            <person name="Walter F."/>
            <person name="Albersmeier A."/>
            <person name="Kalinowski J."/>
            <person name="Ruckert C."/>
        </authorList>
    </citation>
    <scope>NUCLEOTIDE SEQUENCE</scope>
    <source>
        <strain evidence="3">CGMCC 1.15447</strain>
    </source>
</reference>
<feature type="transmembrane region" description="Helical" evidence="2">
    <location>
        <begin position="123"/>
        <end position="144"/>
    </location>
</feature>
<dbReference type="Pfam" id="PF00499">
    <property type="entry name" value="Oxidored_q3"/>
    <property type="match status" value="1"/>
</dbReference>
<dbReference type="InterPro" id="IPR042106">
    <property type="entry name" value="Nuo/plastoQ_OxRdtase_6_NuoJ"/>
</dbReference>
<dbReference type="AlphaFoldDB" id="A0A916W2R5"/>
<dbReference type="GO" id="GO:0005886">
    <property type="term" value="C:plasma membrane"/>
    <property type="evidence" value="ECO:0007669"/>
    <property type="project" value="UniProtKB-SubCell"/>
</dbReference>
<protein>
    <recommendedName>
        <fullName evidence="2">NADH-quinone oxidoreductase subunit J</fullName>
        <ecNumber evidence="2">7.1.1.-</ecNumber>
    </recommendedName>
</protein>
<feature type="transmembrane region" description="Helical" evidence="2">
    <location>
        <begin position="64"/>
        <end position="82"/>
    </location>
</feature>
<evidence type="ECO:0000313" key="4">
    <source>
        <dbReference type="Proteomes" id="UP000648801"/>
    </source>
</evidence>
<comment type="caution">
    <text evidence="3">The sequence shown here is derived from an EMBL/GenBank/DDBJ whole genome shotgun (WGS) entry which is preliminary data.</text>
</comment>
<name>A0A916W2R5_9BACT</name>
<sequence length="203" mass="22208">MGCYKRGLFYNRQAVFIAVLLEVFQRIQERPGRQNMQLALFIIFGALAVAGALNLLWQRHPINSALSLVVVMLSLAVLYWSLGAEFLAAAQVIVYSGAIMVFFVFVIMLLNAGEEERTHGSRAAYLAGVPGATAIFCVLSFVFLTERHAFGGSNIGGYLSHATNNIAELSEVLFTKLLLPFEVTSVLILIAILGAVVLARKER</sequence>
<evidence type="ECO:0000256" key="2">
    <source>
        <dbReference type="RuleBase" id="RU004429"/>
    </source>
</evidence>
<dbReference type="EC" id="7.1.1.-" evidence="2"/>
<reference evidence="3" key="2">
    <citation type="submission" date="2020-09" db="EMBL/GenBank/DDBJ databases">
        <authorList>
            <person name="Sun Q."/>
            <person name="Zhou Y."/>
        </authorList>
    </citation>
    <scope>NUCLEOTIDE SEQUENCE</scope>
    <source>
        <strain evidence="3">CGMCC 1.15447</strain>
    </source>
</reference>
<dbReference type="GO" id="GO:0048038">
    <property type="term" value="F:quinone binding"/>
    <property type="evidence" value="ECO:0007669"/>
    <property type="project" value="UniProtKB-UniRule"/>
</dbReference>
<comment type="similarity">
    <text evidence="1 2">Belongs to the complex I subunit 6 family.</text>
</comment>
<evidence type="ECO:0000256" key="1">
    <source>
        <dbReference type="ARBA" id="ARBA00005698"/>
    </source>
</evidence>
<dbReference type="GO" id="GO:0008137">
    <property type="term" value="F:NADH dehydrogenase (ubiquinone) activity"/>
    <property type="evidence" value="ECO:0007669"/>
    <property type="project" value="UniProtKB-UniRule"/>
</dbReference>
<feature type="transmembrane region" description="Helical" evidence="2">
    <location>
        <begin position="88"/>
        <end position="111"/>
    </location>
</feature>
<comment type="subcellular location">
    <subcellularLocation>
        <location evidence="2">Cell membrane</location>
        <topology evidence="2">Multi-pass membrane protein</topology>
    </subcellularLocation>
</comment>
<dbReference type="InterPro" id="IPR001457">
    <property type="entry name" value="NADH_UbQ/plastoQ_OxRdtase_su6"/>
</dbReference>
<dbReference type="PANTHER" id="PTHR33269:SF17">
    <property type="entry name" value="NADH-UBIQUINONE OXIDOREDUCTASE CHAIN 6"/>
    <property type="match status" value="1"/>
</dbReference>
<comment type="function">
    <text evidence="2">NDH-1 shuttles electrons from NADH, via FMN and iron-sulfur (Fe-S) centers, to quinones in the respiratory chain. Couples the redox reaction to proton translocation (for every two electrons transferred, four hydrogen ions are translocated across the cytoplasmic membrane), and thus conserves the redox energy in a proton gradient.</text>
</comment>
<keyword evidence="4" id="KW-1185">Reference proteome</keyword>
<comment type="catalytic activity">
    <reaction evidence="2">
        <text>a quinone + NADH + 5 H(+)(in) = a quinol + NAD(+) + 4 H(+)(out)</text>
        <dbReference type="Rhea" id="RHEA:57888"/>
        <dbReference type="ChEBI" id="CHEBI:15378"/>
        <dbReference type="ChEBI" id="CHEBI:24646"/>
        <dbReference type="ChEBI" id="CHEBI:57540"/>
        <dbReference type="ChEBI" id="CHEBI:57945"/>
        <dbReference type="ChEBI" id="CHEBI:132124"/>
    </reaction>
</comment>
<keyword evidence="2" id="KW-0812">Transmembrane</keyword>
<keyword evidence="2" id="KW-0520">NAD</keyword>
<accession>A0A916W2R5</accession>
<dbReference type="Gene3D" id="1.20.120.1200">
    <property type="entry name" value="NADH-ubiquinone/plastoquinone oxidoreductase chain 6, subunit NuoJ"/>
    <property type="match status" value="1"/>
</dbReference>
<keyword evidence="2" id="KW-1133">Transmembrane helix</keyword>